<organism evidence="1 3">
    <name type="scientific">Pseudomonas phage PA7</name>
    <dbReference type="NCBI Taxonomy" id="347330"/>
    <lineage>
        <taxon>Viruses</taxon>
        <taxon>Duplodnaviria</taxon>
        <taxon>Heunggongvirae</taxon>
        <taxon>Uroviricota</taxon>
        <taxon>Caudoviricetes</taxon>
        <taxon>Chimalliviridae</taxon>
        <taxon>Phikzvirus</taxon>
        <taxon>Phikzvirus PA7</taxon>
    </lineage>
</organism>
<dbReference type="KEGG" id="vg:40093920"/>
<dbReference type="RefSeq" id="YP_009617381.1">
    <property type="nucleotide sequence ID" value="NC_042060.1"/>
</dbReference>
<dbReference type="GeneID" id="40093920"/>
<sequence length="70" mass="8154">MNDQADLLIEYYKSRGLGGVMATHNLHTQINEHHTIYGGGWTEETEKAAKSIRRRMKRNSIVEINVWKKK</sequence>
<dbReference type="Proteomes" id="UP000827047">
    <property type="component" value="Segment"/>
</dbReference>
<accession>I7DKD8</accession>
<dbReference type="EMBL" id="JX233784">
    <property type="protein sequence ID" value="AFO70900.1"/>
    <property type="molecule type" value="Genomic_DNA"/>
</dbReference>
<dbReference type="EMBL" id="MZ444140">
    <property type="protein sequence ID" value="QXN68410.1"/>
    <property type="molecule type" value="Genomic_DNA"/>
</dbReference>
<reference evidence="2" key="2">
    <citation type="submission" date="2021-06" db="EMBL/GenBank/DDBJ databases">
        <authorList>
            <person name="Zhong Z."/>
        </authorList>
    </citation>
    <scope>NUCLEOTIDE SEQUENCE</scope>
</reference>
<evidence type="ECO:0000313" key="3">
    <source>
        <dbReference type="Proteomes" id="UP000232534"/>
    </source>
</evidence>
<dbReference type="Proteomes" id="UP000232534">
    <property type="component" value="Segment"/>
</dbReference>
<protein>
    <submittedName>
        <fullName evidence="1">Uncharacterized protein</fullName>
    </submittedName>
</protein>
<keyword evidence="3" id="KW-1185">Reference proteome</keyword>
<reference evidence="1 3" key="1">
    <citation type="submission" date="2012-06" db="EMBL/GenBank/DDBJ databases">
        <authorList>
            <person name="Kim M.S."/>
            <person name="Cha K.E."/>
            <person name="Kim Y.D."/>
            <person name="Myung H."/>
        </authorList>
    </citation>
    <scope>NUCLEOTIDE SEQUENCE [LARGE SCALE GENOMIC DNA]</scope>
</reference>
<evidence type="ECO:0000313" key="1">
    <source>
        <dbReference type="EMBL" id="AFO70900.1"/>
    </source>
</evidence>
<proteinExistence type="predicted"/>
<name>I7DKD8_9CAUD</name>
<evidence type="ECO:0000313" key="2">
    <source>
        <dbReference type="EMBL" id="QXN68410.1"/>
    </source>
</evidence>